<name>A0A6J7JYA5_9ZZZZ</name>
<dbReference type="AlphaFoldDB" id="A0A6J7JYA5"/>
<evidence type="ECO:0000256" key="2">
    <source>
        <dbReference type="ARBA" id="ARBA00023125"/>
    </source>
</evidence>
<dbReference type="EMBL" id="CAFBMW010000020">
    <property type="protein sequence ID" value="CAB4948620.1"/>
    <property type="molecule type" value="Genomic_DNA"/>
</dbReference>
<protein>
    <submittedName>
        <fullName evidence="5">Unannotated protein</fullName>
    </submittedName>
</protein>
<dbReference type="PANTHER" id="PTHR44688:SF16">
    <property type="entry name" value="DNA-BINDING TRANSCRIPTIONAL ACTIVATOR DEVR_DOSR"/>
    <property type="match status" value="1"/>
</dbReference>
<evidence type="ECO:0000259" key="4">
    <source>
        <dbReference type="PROSITE" id="PS50043"/>
    </source>
</evidence>
<dbReference type="PROSITE" id="PS00622">
    <property type="entry name" value="HTH_LUXR_1"/>
    <property type="match status" value="1"/>
</dbReference>
<accession>A0A6J7JYA5</accession>
<dbReference type="PANTHER" id="PTHR44688">
    <property type="entry name" value="DNA-BINDING TRANSCRIPTIONAL ACTIVATOR DEVR_DOSR"/>
    <property type="match status" value="1"/>
</dbReference>
<evidence type="ECO:0000256" key="1">
    <source>
        <dbReference type="ARBA" id="ARBA00023015"/>
    </source>
</evidence>
<dbReference type="Gene3D" id="1.10.10.10">
    <property type="entry name" value="Winged helix-like DNA-binding domain superfamily/Winged helix DNA-binding domain"/>
    <property type="match status" value="1"/>
</dbReference>
<organism evidence="5">
    <name type="scientific">freshwater metagenome</name>
    <dbReference type="NCBI Taxonomy" id="449393"/>
    <lineage>
        <taxon>unclassified sequences</taxon>
        <taxon>metagenomes</taxon>
        <taxon>ecological metagenomes</taxon>
    </lineage>
</organism>
<dbReference type="PROSITE" id="PS50043">
    <property type="entry name" value="HTH_LUXR_2"/>
    <property type="match status" value="1"/>
</dbReference>
<keyword evidence="2" id="KW-0238">DNA-binding</keyword>
<dbReference type="InterPro" id="IPR000792">
    <property type="entry name" value="Tscrpt_reg_LuxR_C"/>
</dbReference>
<dbReference type="GO" id="GO:0006355">
    <property type="term" value="P:regulation of DNA-templated transcription"/>
    <property type="evidence" value="ECO:0007669"/>
    <property type="project" value="InterPro"/>
</dbReference>
<proteinExistence type="predicted"/>
<keyword evidence="1" id="KW-0805">Transcription regulation</keyword>
<dbReference type="PRINTS" id="PR00038">
    <property type="entry name" value="HTHLUXR"/>
</dbReference>
<dbReference type="SMART" id="SM00421">
    <property type="entry name" value="HTH_LUXR"/>
    <property type="match status" value="1"/>
</dbReference>
<keyword evidence="3" id="KW-0804">Transcription</keyword>
<dbReference type="Pfam" id="PF00196">
    <property type="entry name" value="GerE"/>
    <property type="match status" value="1"/>
</dbReference>
<dbReference type="GO" id="GO:0003677">
    <property type="term" value="F:DNA binding"/>
    <property type="evidence" value="ECO:0007669"/>
    <property type="project" value="UniProtKB-KW"/>
</dbReference>
<dbReference type="SUPFAM" id="SSF46894">
    <property type="entry name" value="C-terminal effector domain of the bipartite response regulators"/>
    <property type="match status" value="1"/>
</dbReference>
<dbReference type="CDD" id="cd06170">
    <property type="entry name" value="LuxR_C_like"/>
    <property type="match status" value="1"/>
</dbReference>
<evidence type="ECO:0000256" key="3">
    <source>
        <dbReference type="ARBA" id="ARBA00023163"/>
    </source>
</evidence>
<sequence length="200" mass="22060">MTDLVLNVEEQRALRHLLVAIPCPGTPVPSVHVLEWLAVLVPADTLTAVFRDRARCAPQQTSIGRAATLADHDRLEIEFANGDDDVVRVTWARHRTSFSERDRAMVRLIAPALARLVHERPAPTPACLTAQERTVLGRVAAGATNAQIARDLGIAESTVRKHLEHTYRKLGVSGRLAAVARLQERDLPGLDLKERIARMV</sequence>
<reference evidence="5" key="1">
    <citation type="submission" date="2020-05" db="EMBL/GenBank/DDBJ databases">
        <authorList>
            <person name="Chiriac C."/>
            <person name="Salcher M."/>
            <person name="Ghai R."/>
            <person name="Kavagutti S V."/>
        </authorList>
    </citation>
    <scope>NUCLEOTIDE SEQUENCE</scope>
</reference>
<dbReference type="InterPro" id="IPR036388">
    <property type="entry name" value="WH-like_DNA-bd_sf"/>
</dbReference>
<dbReference type="InterPro" id="IPR016032">
    <property type="entry name" value="Sig_transdc_resp-reg_C-effctor"/>
</dbReference>
<feature type="domain" description="HTH luxR-type" evidence="4">
    <location>
        <begin position="121"/>
        <end position="186"/>
    </location>
</feature>
<evidence type="ECO:0000313" key="5">
    <source>
        <dbReference type="EMBL" id="CAB4948620.1"/>
    </source>
</evidence>
<gene>
    <name evidence="5" type="ORF">UFOPK3662_02395</name>
</gene>